<evidence type="ECO:0000313" key="3">
    <source>
        <dbReference type="Proteomes" id="UP000054560"/>
    </source>
</evidence>
<protein>
    <recommendedName>
        <fullName evidence="1">RGS domain-containing protein</fullName>
    </recommendedName>
</protein>
<evidence type="ECO:0000259" key="1">
    <source>
        <dbReference type="Pfam" id="PF00615"/>
    </source>
</evidence>
<proteinExistence type="predicted"/>
<organism evidence="2 3">
    <name type="scientific">Sphaeroforma arctica JP610</name>
    <dbReference type="NCBI Taxonomy" id="667725"/>
    <lineage>
        <taxon>Eukaryota</taxon>
        <taxon>Ichthyosporea</taxon>
        <taxon>Ichthyophonida</taxon>
        <taxon>Sphaeroforma</taxon>
    </lineage>
</organism>
<dbReference type="PANTHER" id="PTHR10845:SF192">
    <property type="entry name" value="DOUBLE HIT, ISOFORM B"/>
    <property type="match status" value="1"/>
</dbReference>
<dbReference type="RefSeq" id="XP_014159398.1">
    <property type="nucleotide sequence ID" value="XM_014303923.1"/>
</dbReference>
<dbReference type="Proteomes" id="UP000054560">
    <property type="component" value="Unassembled WGS sequence"/>
</dbReference>
<dbReference type="InterPro" id="IPR016137">
    <property type="entry name" value="RGS"/>
</dbReference>
<reference evidence="2 3" key="1">
    <citation type="submission" date="2011-02" db="EMBL/GenBank/DDBJ databases">
        <title>The Genome Sequence of Sphaeroforma arctica JP610.</title>
        <authorList>
            <consortium name="The Broad Institute Genome Sequencing Platform"/>
            <person name="Russ C."/>
            <person name="Cuomo C."/>
            <person name="Young S.K."/>
            <person name="Zeng Q."/>
            <person name="Gargeya S."/>
            <person name="Alvarado L."/>
            <person name="Berlin A."/>
            <person name="Chapman S.B."/>
            <person name="Chen Z."/>
            <person name="Freedman E."/>
            <person name="Gellesch M."/>
            <person name="Goldberg J."/>
            <person name="Griggs A."/>
            <person name="Gujja S."/>
            <person name="Heilman E."/>
            <person name="Heiman D."/>
            <person name="Howarth C."/>
            <person name="Mehta T."/>
            <person name="Neiman D."/>
            <person name="Pearson M."/>
            <person name="Roberts A."/>
            <person name="Saif S."/>
            <person name="Shea T."/>
            <person name="Shenoy N."/>
            <person name="Sisk P."/>
            <person name="Stolte C."/>
            <person name="Sykes S."/>
            <person name="White J."/>
            <person name="Yandava C."/>
            <person name="Burger G."/>
            <person name="Gray M.W."/>
            <person name="Holland P.W.H."/>
            <person name="King N."/>
            <person name="Lang F.B.F."/>
            <person name="Roger A.J."/>
            <person name="Ruiz-Trillo I."/>
            <person name="Haas B."/>
            <person name="Nusbaum C."/>
            <person name="Birren B."/>
        </authorList>
    </citation>
    <scope>NUCLEOTIDE SEQUENCE [LARGE SCALE GENOMIC DNA]</scope>
    <source>
        <strain evidence="2 3">JP610</strain>
    </source>
</reference>
<name>A0A0L0G9D0_9EUKA</name>
<dbReference type="PANTHER" id="PTHR10845">
    <property type="entry name" value="REGULATOR OF G PROTEIN SIGNALING"/>
    <property type="match status" value="1"/>
</dbReference>
<dbReference type="InterPro" id="IPR044926">
    <property type="entry name" value="RGS_subdomain_2"/>
</dbReference>
<sequence>MATWLVDCYIAWLYGIDQFLFIIVKVVARALNRGDILDNIDLQGPHFRAHENAKELLLFLASEETREIFLQYAQRRHCTEQVEFLIEILSCTTSKDSTNHTLGEKVVHIADEYVRPDSDKEVNLPHEMRDKLIRNI</sequence>
<accession>A0A0L0G9D0</accession>
<dbReference type="SUPFAM" id="SSF48097">
    <property type="entry name" value="Regulator of G-protein signaling, RGS"/>
    <property type="match status" value="1"/>
</dbReference>
<dbReference type="EMBL" id="KQ241699">
    <property type="protein sequence ID" value="KNC85496.1"/>
    <property type="molecule type" value="Genomic_DNA"/>
</dbReference>
<keyword evidence="3" id="KW-1185">Reference proteome</keyword>
<evidence type="ECO:0000313" key="2">
    <source>
        <dbReference type="EMBL" id="KNC85496.1"/>
    </source>
</evidence>
<gene>
    <name evidence="2" type="ORF">SARC_02333</name>
</gene>
<dbReference type="InterPro" id="IPR036305">
    <property type="entry name" value="RGS_sf"/>
</dbReference>
<dbReference type="Pfam" id="PF00615">
    <property type="entry name" value="RGS"/>
    <property type="match status" value="1"/>
</dbReference>
<dbReference type="AlphaFoldDB" id="A0A0L0G9D0"/>
<dbReference type="Gene3D" id="1.10.167.10">
    <property type="entry name" value="Regulator of G-protein Signalling 4, domain 2"/>
    <property type="match status" value="1"/>
</dbReference>
<dbReference type="OrthoDB" id="10266999at2759"/>
<dbReference type="GeneID" id="25902837"/>
<feature type="domain" description="RGS" evidence="1">
    <location>
        <begin position="60"/>
        <end position="135"/>
    </location>
</feature>